<sequence>MMRRAPLAFVVMLAAPLLGGAASPGRTAPELEAAGWRKVQWHGIRPAEFAATADGGVRLSAHGQASLIARPLQGAPACLSWRWRVDSGPPPTDLTRRGGDDRAVAVAVGFAGFGPQAGFTVRAQHAAAQMASGQSQLPRSVLMYVWGGTGQEGRTGPGGFFASPWSQGLSMMRVVRPAQAPRGQWVEERVDLGADWRAAFGGDQVPAVMEVMISTDSDDTGARVEAQVRDVRLGPCR</sequence>
<name>A0A317FGV9_9PROT</name>
<feature type="signal peptide" evidence="1">
    <location>
        <begin position="1"/>
        <end position="21"/>
    </location>
</feature>
<evidence type="ECO:0000256" key="1">
    <source>
        <dbReference type="SAM" id="SignalP"/>
    </source>
</evidence>
<dbReference type="InterPro" id="IPR021409">
    <property type="entry name" value="DUF3047"/>
</dbReference>
<dbReference type="AlphaFoldDB" id="A0A317FGV9"/>
<feature type="chain" id="PRO_5016281880" description="DUF3047 domain-containing protein" evidence="1">
    <location>
        <begin position="22"/>
        <end position="237"/>
    </location>
</feature>
<gene>
    <name evidence="2" type="ORF">DFH01_03225</name>
</gene>
<proteinExistence type="predicted"/>
<dbReference type="EMBL" id="QGNA01000001">
    <property type="protein sequence ID" value="PWS38314.1"/>
    <property type="molecule type" value="Genomic_DNA"/>
</dbReference>
<dbReference type="Pfam" id="PF11249">
    <property type="entry name" value="DUF3047"/>
    <property type="match status" value="1"/>
</dbReference>
<evidence type="ECO:0000313" key="3">
    <source>
        <dbReference type="Proteomes" id="UP000245765"/>
    </source>
</evidence>
<protein>
    <recommendedName>
        <fullName evidence="4">DUF3047 domain-containing protein</fullName>
    </recommendedName>
</protein>
<evidence type="ECO:0008006" key="4">
    <source>
        <dbReference type="Google" id="ProtNLM"/>
    </source>
</evidence>
<organism evidence="2 3">
    <name type="scientific">Falsiroseomonas bella</name>
    <dbReference type="NCBI Taxonomy" id="2184016"/>
    <lineage>
        <taxon>Bacteria</taxon>
        <taxon>Pseudomonadati</taxon>
        <taxon>Pseudomonadota</taxon>
        <taxon>Alphaproteobacteria</taxon>
        <taxon>Acetobacterales</taxon>
        <taxon>Roseomonadaceae</taxon>
        <taxon>Falsiroseomonas</taxon>
    </lineage>
</organism>
<reference evidence="3" key="1">
    <citation type="submission" date="2018-05" db="EMBL/GenBank/DDBJ databases">
        <authorList>
            <person name="Du Z."/>
            <person name="Wang X."/>
        </authorList>
    </citation>
    <scope>NUCLEOTIDE SEQUENCE [LARGE SCALE GENOMIC DNA]</scope>
    <source>
        <strain evidence="3">CQN31</strain>
    </source>
</reference>
<evidence type="ECO:0000313" key="2">
    <source>
        <dbReference type="EMBL" id="PWS38314.1"/>
    </source>
</evidence>
<dbReference type="Proteomes" id="UP000245765">
    <property type="component" value="Unassembled WGS sequence"/>
</dbReference>
<keyword evidence="3" id="KW-1185">Reference proteome</keyword>
<comment type="caution">
    <text evidence="2">The sequence shown here is derived from an EMBL/GenBank/DDBJ whole genome shotgun (WGS) entry which is preliminary data.</text>
</comment>
<keyword evidence="1" id="KW-0732">Signal</keyword>
<accession>A0A317FGV9</accession>